<proteinExistence type="predicted"/>
<name>D3FTI6_ALKPO</name>
<dbReference type="EMBL" id="CP001878">
    <property type="protein sequence ID" value="ADC50059.1"/>
    <property type="molecule type" value="Genomic_DNA"/>
</dbReference>
<dbReference type="KEGG" id="bpf:BpOF4_10020"/>
<sequence length="47" mass="5086">MCRDHIAAGPIDTAHKNNLEFEMAALGTDCMAAEKKRDTLSPATDSH</sequence>
<dbReference type="HOGENOM" id="CLU_3164793_0_0_9"/>
<organism evidence="1 2">
    <name type="scientific">Alkalihalophilus pseudofirmus (strain ATCC BAA-2126 / JCM 17055 / OF4)</name>
    <name type="common">Bacillus pseudofirmus</name>
    <dbReference type="NCBI Taxonomy" id="398511"/>
    <lineage>
        <taxon>Bacteria</taxon>
        <taxon>Bacillati</taxon>
        <taxon>Bacillota</taxon>
        <taxon>Bacilli</taxon>
        <taxon>Bacillales</taxon>
        <taxon>Bacillaceae</taxon>
        <taxon>Alkalihalophilus</taxon>
    </lineage>
</organism>
<accession>D3FTI6</accession>
<evidence type="ECO:0000313" key="1">
    <source>
        <dbReference type="EMBL" id="ADC50059.1"/>
    </source>
</evidence>
<dbReference type="AlphaFoldDB" id="D3FTI6"/>
<reference evidence="1 2" key="1">
    <citation type="journal article" date="2011" name="Environ. Microbiol.">
        <title>Genome of alkaliphilic Bacillus pseudofirmus OF4 reveals adaptations that support the ability to grow in an external pH range from 7.5 to 11.4.</title>
        <authorList>
            <person name="Janto B."/>
            <person name="Ahmed A."/>
            <person name="Ito M."/>
            <person name="Liu J."/>
            <person name="Hicks D.B."/>
            <person name="Pagni S."/>
            <person name="Fackelmayer O.J."/>
            <person name="Smith T.A."/>
            <person name="Earl J."/>
            <person name="Elbourne L.D."/>
            <person name="Hassan K."/>
            <person name="Paulsen I.T."/>
            <person name="Kolsto A.B."/>
            <person name="Tourasse N.J."/>
            <person name="Ehrlich G.D."/>
            <person name="Boissy R."/>
            <person name="Ivey D.M."/>
            <person name="Li G."/>
            <person name="Xue Y."/>
            <person name="Ma Y."/>
            <person name="Hu F.Z."/>
            <person name="Krulwich T.A."/>
        </authorList>
    </citation>
    <scope>NUCLEOTIDE SEQUENCE [LARGE SCALE GENOMIC DNA]</scope>
    <source>
        <strain evidence="2">ATCC BAA-2126 / JCM 17055 / OF4</strain>
    </source>
</reference>
<gene>
    <name evidence="1" type="ordered locus">BpOF4_10020</name>
</gene>
<dbReference type="Proteomes" id="UP000001544">
    <property type="component" value="Chromosome"/>
</dbReference>
<evidence type="ECO:0000313" key="2">
    <source>
        <dbReference type="Proteomes" id="UP000001544"/>
    </source>
</evidence>
<keyword evidence="2" id="KW-1185">Reference proteome</keyword>
<protein>
    <submittedName>
        <fullName evidence="1">Uncharacterized protein</fullName>
    </submittedName>
</protein>